<dbReference type="KEGG" id="lrug:AB8B22_08980"/>
<dbReference type="InterPro" id="IPR052022">
    <property type="entry name" value="26kDa_periplasmic_antigen"/>
</dbReference>
<dbReference type="AlphaFoldDB" id="A0AB39VG73"/>
<dbReference type="Gene3D" id="3.30.70.2970">
    <property type="entry name" value="Protein of unknown function (DUF541), domain 2"/>
    <property type="match status" value="1"/>
</dbReference>
<evidence type="ECO:0000313" key="2">
    <source>
        <dbReference type="EMBL" id="XDU66530.1"/>
    </source>
</evidence>
<dbReference type="Pfam" id="PF04402">
    <property type="entry name" value="SIMPL"/>
    <property type="match status" value="2"/>
</dbReference>
<dbReference type="RefSeq" id="WP_369710856.1">
    <property type="nucleotide sequence ID" value="NZ_CP165644.1"/>
</dbReference>
<sequence>MKKILVALFALLSLNIFSANEDNVKKISVTGNAQREIMPDMATLSFQIKDKDKSLSAASSKVKQKLEKFKKDLRTKNLVSGDVETVSISDRKIKDKNYSDNKNVSSYSGQMSVFVKNVDFEKLGELIELNNGDKFQSVKKDEKENVYEIKLKESDKTLNGTLNKLFSKLDILRNKLKTINATKNNVFFGDYEIKENAENYKETEVYEVIQNLKVTTKNLKDLNTIITLADTDGLNIAGSIKFDLSNRNEIESQMYSDAYNEARQKAESILKSSNLKVGDVIVVSEDVDFQQKMIDRIDSQWEVKTQAADLTEERNSSGMQIRGGYDFNRGYKVGKTRVDYTPKPLKIEQNISVMYEMQKK</sequence>
<accession>A0AB39VG73</accession>
<evidence type="ECO:0000256" key="1">
    <source>
        <dbReference type="SAM" id="SignalP"/>
    </source>
</evidence>
<reference evidence="2" key="1">
    <citation type="submission" date="2024-07" db="EMBL/GenBank/DDBJ databases">
        <authorList>
            <person name="Li X.-J."/>
            <person name="Wang X."/>
        </authorList>
    </citation>
    <scope>NUCLEOTIDE SEQUENCE</scope>
    <source>
        <strain evidence="2">HSP-334</strain>
    </source>
</reference>
<organism evidence="2">
    <name type="scientific">Leptotrichia rugosa</name>
    <dbReference type="NCBI Taxonomy" id="3239302"/>
    <lineage>
        <taxon>Bacteria</taxon>
        <taxon>Fusobacteriati</taxon>
        <taxon>Fusobacteriota</taxon>
        <taxon>Fusobacteriia</taxon>
        <taxon>Fusobacteriales</taxon>
        <taxon>Leptotrichiaceae</taxon>
        <taxon>Leptotrichia</taxon>
    </lineage>
</organism>
<dbReference type="PANTHER" id="PTHR34387">
    <property type="entry name" value="SLR1258 PROTEIN"/>
    <property type="match status" value="1"/>
</dbReference>
<dbReference type="InterPro" id="IPR007497">
    <property type="entry name" value="SIMPL/DUF541"/>
</dbReference>
<protein>
    <submittedName>
        <fullName evidence="2">SIMPL domain-containing protein</fullName>
    </submittedName>
</protein>
<feature type="signal peptide" evidence="1">
    <location>
        <begin position="1"/>
        <end position="18"/>
    </location>
</feature>
<name>A0AB39VG73_9FUSO</name>
<proteinExistence type="predicted"/>
<feature type="chain" id="PRO_5044213413" evidence="1">
    <location>
        <begin position="19"/>
        <end position="360"/>
    </location>
</feature>
<keyword evidence="1" id="KW-0732">Signal</keyword>
<dbReference type="GO" id="GO:0006974">
    <property type="term" value="P:DNA damage response"/>
    <property type="evidence" value="ECO:0007669"/>
    <property type="project" value="TreeGrafter"/>
</dbReference>
<dbReference type="EMBL" id="CP165644">
    <property type="protein sequence ID" value="XDU66530.1"/>
    <property type="molecule type" value="Genomic_DNA"/>
</dbReference>
<dbReference type="Gene3D" id="3.30.110.170">
    <property type="entry name" value="Protein of unknown function (DUF541), domain 1"/>
    <property type="match status" value="1"/>
</dbReference>
<dbReference type="PANTHER" id="PTHR34387:SF2">
    <property type="entry name" value="SLR1258 PROTEIN"/>
    <property type="match status" value="1"/>
</dbReference>
<gene>
    <name evidence="2" type="ORF">AB8B22_08980</name>
</gene>